<comment type="subcellular location">
    <subcellularLocation>
        <location evidence="1">Membrane</location>
        <topology evidence="1">Multi-pass membrane protein</topology>
    </subcellularLocation>
</comment>
<dbReference type="PaxDb" id="2850-Phatr44118"/>
<feature type="transmembrane region" description="Helical" evidence="5">
    <location>
        <begin position="356"/>
        <end position="376"/>
    </location>
</feature>
<dbReference type="SUPFAM" id="SSF103481">
    <property type="entry name" value="Multidrug resistance efflux transporter EmrE"/>
    <property type="match status" value="1"/>
</dbReference>
<dbReference type="GO" id="GO:0016020">
    <property type="term" value="C:membrane"/>
    <property type="evidence" value="ECO:0007669"/>
    <property type="project" value="UniProtKB-SubCell"/>
</dbReference>
<dbReference type="PANTHER" id="PTHR23051">
    <property type="entry name" value="SOLUTE CARRIER FAMILY 35, MEMBER F5"/>
    <property type="match status" value="1"/>
</dbReference>
<feature type="transmembrane region" description="Helical" evidence="5">
    <location>
        <begin position="142"/>
        <end position="161"/>
    </location>
</feature>
<organism evidence="7 8">
    <name type="scientific">Phaeodactylum tricornutum (strain CCAP 1055/1)</name>
    <dbReference type="NCBI Taxonomy" id="556484"/>
    <lineage>
        <taxon>Eukaryota</taxon>
        <taxon>Sar</taxon>
        <taxon>Stramenopiles</taxon>
        <taxon>Ochrophyta</taxon>
        <taxon>Bacillariophyta</taxon>
        <taxon>Bacillariophyceae</taxon>
        <taxon>Bacillariophycidae</taxon>
        <taxon>Naviculales</taxon>
        <taxon>Phaeodactylaceae</taxon>
        <taxon>Phaeodactylum</taxon>
    </lineage>
</organism>
<feature type="transmembrane region" description="Helical" evidence="5">
    <location>
        <begin position="60"/>
        <end position="78"/>
    </location>
</feature>
<proteinExistence type="predicted"/>
<evidence type="ECO:0000256" key="1">
    <source>
        <dbReference type="ARBA" id="ARBA00004141"/>
    </source>
</evidence>
<dbReference type="KEGG" id="pti:PHATR_44118"/>
<dbReference type="HOGENOM" id="CLU_026578_2_2_1"/>
<dbReference type="GeneID" id="7204044"/>
<feature type="transmembrane region" description="Helical" evidence="5">
    <location>
        <begin position="194"/>
        <end position="213"/>
    </location>
</feature>
<dbReference type="Pfam" id="PF00892">
    <property type="entry name" value="EamA"/>
    <property type="match status" value="1"/>
</dbReference>
<keyword evidence="2 5" id="KW-0812">Transmembrane</keyword>
<dbReference type="InterPro" id="IPR000620">
    <property type="entry name" value="EamA_dom"/>
</dbReference>
<keyword evidence="8" id="KW-1185">Reference proteome</keyword>
<feature type="transmembrane region" description="Helical" evidence="5">
    <location>
        <begin position="28"/>
        <end position="48"/>
    </location>
</feature>
<dbReference type="RefSeq" id="XP_002186173.1">
    <property type="nucleotide sequence ID" value="XM_002186137.1"/>
</dbReference>
<evidence type="ECO:0000256" key="5">
    <source>
        <dbReference type="SAM" id="Phobius"/>
    </source>
</evidence>
<dbReference type="eggNOG" id="KOG2765">
    <property type="taxonomic scope" value="Eukaryota"/>
</dbReference>
<dbReference type="OrthoDB" id="1436450at2759"/>
<reference evidence="7 8" key="1">
    <citation type="journal article" date="2008" name="Nature">
        <title>The Phaeodactylum genome reveals the evolutionary history of diatom genomes.</title>
        <authorList>
            <person name="Bowler C."/>
            <person name="Allen A.E."/>
            <person name="Badger J.H."/>
            <person name="Grimwood J."/>
            <person name="Jabbari K."/>
            <person name="Kuo A."/>
            <person name="Maheswari U."/>
            <person name="Martens C."/>
            <person name="Maumus F."/>
            <person name="Otillar R.P."/>
            <person name="Rayko E."/>
            <person name="Salamov A."/>
            <person name="Vandepoele K."/>
            <person name="Beszteri B."/>
            <person name="Gruber A."/>
            <person name="Heijde M."/>
            <person name="Katinka M."/>
            <person name="Mock T."/>
            <person name="Valentin K."/>
            <person name="Verret F."/>
            <person name="Berges J.A."/>
            <person name="Brownlee C."/>
            <person name="Cadoret J.P."/>
            <person name="Chiovitti A."/>
            <person name="Choi C.J."/>
            <person name="Coesel S."/>
            <person name="De Martino A."/>
            <person name="Detter J.C."/>
            <person name="Durkin C."/>
            <person name="Falciatore A."/>
            <person name="Fournet J."/>
            <person name="Haruta M."/>
            <person name="Huysman M.J."/>
            <person name="Jenkins B.D."/>
            <person name="Jiroutova K."/>
            <person name="Jorgensen R.E."/>
            <person name="Joubert Y."/>
            <person name="Kaplan A."/>
            <person name="Kroger N."/>
            <person name="Kroth P.G."/>
            <person name="La Roche J."/>
            <person name="Lindquist E."/>
            <person name="Lommer M."/>
            <person name="Martin-Jezequel V."/>
            <person name="Lopez P.J."/>
            <person name="Lucas S."/>
            <person name="Mangogna M."/>
            <person name="McGinnis K."/>
            <person name="Medlin L.K."/>
            <person name="Montsant A."/>
            <person name="Oudot-Le Secq M.P."/>
            <person name="Napoli C."/>
            <person name="Obornik M."/>
            <person name="Parker M.S."/>
            <person name="Petit J.L."/>
            <person name="Porcel B.M."/>
            <person name="Poulsen N."/>
            <person name="Robison M."/>
            <person name="Rychlewski L."/>
            <person name="Rynearson T.A."/>
            <person name="Schmutz J."/>
            <person name="Shapiro H."/>
            <person name="Siaut M."/>
            <person name="Stanley M."/>
            <person name="Sussman M.R."/>
            <person name="Taylor A.R."/>
            <person name="Vardi A."/>
            <person name="von Dassow P."/>
            <person name="Vyverman W."/>
            <person name="Willis A."/>
            <person name="Wyrwicz L.S."/>
            <person name="Rokhsar D.S."/>
            <person name="Weissenbach J."/>
            <person name="Armbrust E.V."/>
            <person name="Green B.R."/>
            <person name="Van de Peer Y."/>
            <person name="Grigoriev I.V."/>
        </authorList>
    </citation>
    <scope>NUCLEOTIDE SEQUENCE [LARGE SCALE GENOMIC DNA]</scope>
    <source>
        <strain evidence="7 8">CCAP 1055/1</strain>
    </source>
</reference>
<evidence type="ECO:0000313" key="8">
    <source>
        <dbReference type="Proteomes" id="UP000000759"/>
    </source>
</evidence>
<evidence type="ECO:0000256" key="3">
    <source>
        <dbReference type="ARBA" id="ARBA00022989"/>
    </source>
</evidence>
<dbReference type="InParanoid" id="B5Y5E4"/>
<dbReference type="InterPro" id="IPR037185">
    <property type="entry name" value="EmrE-like"/>
</dbReference>
<evidence type="ECO:0000256" key="4">
    <source>
        <dbReference type="ARBA" id="ARBA00023136"/>
    </source>
</evidence>
<accession>B5Y5E4</accession>
<feature type="domain" description="EamA" evidence="6">
    <location>
        <begin position="150"/>
        <end position="211"/>
    </location>
</feature>
<reference evidence="8" key="2">
    <citation type="submission" date="2008-08" db="EMBL/GenBank/DDBJ databases">
        <authorList>
            <consortium name="Diatom Consortium"/>
            <person name="Grigoriev I."/>
            <person name="Grimwood J."/>
            <person name="Kuo A."/>
            <person name="Otillar R.P."/>
            <person name="Salamov A."/>
            <person name="Detter J.C."/>
            <person name="Lindquist E."/>
            <person name="Shapiro H."/>
            <person name="Lucas S."/>
            <person name="Glavina del Rio T."/>
            <person name="Pitluck S."/>
            <person name="Rokhsar D."/>
            <person name="Bowler C."/>
        </authorList>
    </citation>
    <scope>GENOME REANNOTATION</scope>
    <source>
        <strain evidence="8">CCAP 1055/1</strain>
    </source>
</reference>
<gene>
    <name evidence="7" type="ORF">PHATR_44118</name>
</gene>
<dbReference type="Proteomes" id="UP000000759">
    <property type="component" value="Chromosome 3"/>
</dbReference>
<feature type="transmembrane region" description="Helical" evidence="5">
    <location>
        <begin position="272"/>
        <end position="293"/>
    </location>
</feature>
<feature type="transmembrane region" description="Helical" evidence="5">
    <location>
        <begin position="333"/>
        <end position="350"/>
    </location>
</feature>
<evidence type="ECO:0000259" key="6">
    <source>
        <dbReference type="Pfam" id="PF00892"/>
    </source>
</evidence>
<keyword evidence="4 5" id="KW-0472">Membrane</keyword>
<dbReference type="EMBL" id="CP001142">
    <property type="protein sequence ID" value="ACI65643.1"/>
    <property type="molecule type" value="Genomic_DNA"/>
</dbReference>
<feature type="transmembrane region" description="Helical" evidence="5">
    <location>
        <begin position="241"/>
        <end position="260"/>
    </location>
</feature>
<feature type="transmembrane region" description="Helical" evidence="5">
    <location>
        <begin position="305"/>
        <end position="326"/>
    </location>
</feature>
<sequence>MQNDVVTPRFLLGSVDQFPVCRHFRGRYALGLLFIVLVSIVWTVSSVLTQFLYSVESFDSPFLMTYLGVCLFSLLLPLKMLTDHAGYTEDPCCLATFDKFDDEEVHPTRYTEFGDGSSIRTSGYQASTMNEQYWSRTKHIEAAMHIAPVLFIANWAFNAALGSTSVASSTVLVSTSNVFVFVLAVLLKDEQFSIWKLAGVILGVMGTCLTTLHDFQNHDPDDLADDCAVDGCDHVVWGDTLSLVAAVAYGAYAVQVRVLCPENEDLYSMQLLLGYIGLITLLPLLPFAVYFWLQVDMTTSVLSLIVVKDCGLLIWTGVFDFVIIVLTNATTATVGLGLSIPLAFFADWVVGKANIASPLSLIGAGAVTIGFLMVNLGNKMEMQEIEVPAPTTNDIDVSQIRPKELPSID</sequence>
<feature type="transmembrane region" description="Helical" evidence="5">
    <location>
        <begin position="167"/>
        <end position="187"/>
    </location>
</feature>
<protein>
    <recommendedName>
        <fullName evidence="6">EamA domain-containing protein</fullName>
    </recommendedName>
</protein>
<name>B5Y5E4_PHATC</name>
<keyword evidence="3 5" id="KW-1133">Transmembrane helix</keyword>
<dbReference type="PANTHER" id="PTHR23051:SF0">
    <property type="entry name" value="SOLUTE CARRIER FAMILY 35 MEMBER F5"/>
    <property type="match status" value="1"/>
</dbReference>
<evidence type="ECO:0000256" key="2">
    <source>
        <dbReference type="ARBA" id="ARBA00022692"/>
    </source>
</evidence>
<evidence type="ECO:0000313" key="7">
    <source>
        <dbReference type="EMBL" id="ACI65643.1"/>
    </source>
</evidence>
<dbReference type="AlphaFoldDB" id="B5Y5E4"/>